<evidence type="ECO:0000256" key="1">
    <source>
        <dbReference type="SAM" id="MobiDB-lite"/>
    </source>
</evidence>
<protein>
    <submittedName>
        <fullName evidence="2">Uncharacterized protein</fullName>
    </submittedName>
</protein>
<reference evidence="3" key="1">
    <citation type="submission" date="2016-08" db="EMBL/GenBank/DDBJ databases">
        <authorList>
            <person name="Varghese N."/>
            <person name="Submissions Spin"/>
        </authorList>
    </citation>
    <scope>NUCLEOTIDE SEQUENCE [LARGE SCALE GENOMIC DNA]</scope>
    <source>
        <strain evidence="3">ERR11</strain>
    </source>
</reference>
<sequence length="103" mass="11875">MDNRVGEIRSLISGLRGRMREAETVVREQIKRDEDCTSTAEQLIKMRVVMSGLARERVRLGDNDPITVHSLFIPRRPQMAPPRITKRRLVPHGIEQQRGHARP</sequence>
<keyword evidence="3" id="KW-1185">Reference proteome</keyword>
<name>A0A1C3XPS2_9BRAD</name>
<evidence type="ECO:0000313" key="2">
    <source>
        <dbReference type="EMBL" id="SCB54056.1"/>
    </source>
</evidence>
<accession>A0A1C3XPS2</accession>
<gene>
    <name evidence="2" type="ORF">GA0061098_102311</name>
</gene>
<evidence type="ECO:0000313" key="3">
    <source>
        <dbReference type="Proteomes" id="UP000199184"/>
    </source>
</evidence>
<dbReference type="AlphaFoldDB" id="A0A1C3XPS2"/>
<feature type="region of interest" description="Disordered" evidence="1">
    <location>
        <begin position="77"/>
        <end position="103"/>
    </location>
</feature>
<organism evidence="2 3">
    <name type="scientific">Bradyrhizobium shewense</name>
    <dbReference type="NCBI Taxonomy" id="1761772"/>
    <lineage>
        <taxon>Bacteria</taxon>
        <taxon>Pseudomonadati</taxon>
        <taxon>Pseudomonadota</taxon>
        <taxon>Alphaproteobacteria</taxon>
        <taxon>Hyphomicrobiales</taxon>
        <taxon>Nitrobacteraceae</taxon>
        <taxon>Bradyrhizobium</taxon>
    </lineage>
</organism>
<dbReference type="RefSeq" id="WP_091965619.1">
    <property type="nucleotide sequence ID" value="NZ_FMAI01000023.1"/>
</dbReference>
<dbReference type="EMBL" id="FMAI01000023">
    <property type="protein sequence ID" value="SCB54056.1"/>
    <property type="molecule type" value="Genomic_DNA"/>
</dbReference>
<dbReference type="Proteomes" id="UP000199184">
    <property type="component" value="Unassembled WGS sequence"/>
</dbReference>
<proteinExistence type="predicted"/>